<keyword evidence="1" id="KW-0812">Transmembrane</keyword>
<organism evidence="2">
    <name type="scientific">Maple mottle-associated virus</name>
    <dbReference type="NCBI Taxonomy" id="2778521"/>
    <lineage>
        <taxon>Viruses</taxon>
        <taxon>Riboviria</taxon>
        <taxon>Orthornavirae</taxon>
        <taxon>Negarnaviricota</taxon>
        <taxon>Polyploviricotina</taxon>
        <taxon>Bunyaviricetes</taxon>
        <taxon>Elliovirales</taxon>
        <taxon>Fimoviridae</taxon>
        <taxon>Emaravirus</taxon>
        <taxon>Emaravirus aceris</taxon>
    </lineage>
</organism>
<dbReference type="GeneID" id="80551307"/>
<feature type="transmembrane region" description="Helical" evidence="1">
    <location>
        <begin position="110"/>
        <end position="131"/>
    </location>
</feature>
<reference evidence="2" key="1">
    <citation type="submission" date="2020-08" db="EMBL/GenBank/DDBJ databases">
        <title>Whole genome sequencing identifies a novel species of the genus Emaravirus in maple trees.</title>
        <authorList>
            <person name="Rumbou A."/>
            <person name="Candresse T."/>
            <person name="von Bargen S."/>
            <person name="Buettner C."/>
        </authorList>
    </citation>
    <scope>NUCLEOTIDE SEQUENCE</scope>
    <source>
        <strain evidence="2">MaMaV/Acer</strain>
    </source>
</reference>
<keyword evidence="1" id="KW-1133">Transmembrane helix</keyword>
<dbReference type="EMBL" id="MT879191">
    <property type="protein sequence ID" value="QOI17316.1"/>
    <property type="molecule type" value="Viral_cRNA"/>
</dbReference>
<dbReference type="RefSeq" id="YP_010840392.1">
    <property type="nucleotide sequence ID" value="NC_078676.1"/>
</dbReference>
<proteinExistence type="predicted"/>
<name>A0A7L8Y977_9VIRU</name>
<feature type="transmembrane region" description="Helical" evidence="1">
    <location>
        <begin position="583"/>
        <end position="603"/>
    </location>
</feature>
<sequence length="646" mass="74504">MGLLNALIAFITLMVMLISMVKTFNIALNTEYRVCSCNPEIKKISKTFIICFKDCKIKPVNSYLYNESCSFMEPITITVCNGDRYISTKPEEVIIKPYIWEVYLQKVWKIMVTVSTWLLLVFAKTPILYLFRFTNTVINKIFNSRLNKCDSCQSKYLVSHIDCPTPLPKSRTEYNLFFYLMLILITVGTLARADDNIYNQYIHENSTEIQLLDKEHYKQDFDVDGYLYTFTILNSHLELSIVNVSEILLPVKHSIDKITYSCDGHDGCKSELNKQKLNNGVSEWYIKKVYDGFSCLTTTATICGTCRSDFITVGHKVIVVDSKPYIDIEIKHGNKSEIIKIRDFLEYIHEPYYVKPLKPITTDINRELFISNHKVYHGQLCAMPSFNCFGPNYKKDNKSYFLNKPKVKDTLTHDREVILECCVNPGNTDINSLSSTDYVYNNNTIIKPFEYGMISIGIPLLGKLTGDFCEEPAEVTKINVHGCYDCQQGIEIEVNYKSVDRCSIIKCNVGSLRYSYFVSYDNHALILHSFYDRQRVDISCNDFDKTFYLDDSKDTSYYKTSSEVHGGAPYDFNIMKHIPNLLANYKTMLTTLMLLIISVFLIYKISTSTIKHIIRILKNKKLKKYKKTDIIDDNIDVLSIIVGDPD</sequence>
<protein>
    <submittedName>
        <fullName evidence="2">Glycoprotein</fullName>
    </submittedName>
</protein>
<keyword evidence="3" id="KW-1185">Reference proteome</keyword>
<gene>
    <name evidence="2" type="primary">GPP</name>
</gene>
<feature type="transmembrane region" description="Helical" evidence="1">
    <location>
        <begin position="6"/>
        <end position="24"/>
    </location>
</feature>
<dbReference type="Proteomes" id="UP000888240">
    <property type="component" value="Genome"/>
</dbReference>
<evidence type="ECO:0000256" key="1">
    <source>
        <dbReference type="SAM" id="Phobius"/>
    </source>
</evidence>
<evidence type="ECO:0000313" key="3">
    <source>
        <dbReference type="Proteomes" id="UP000888240"/>
    </source>
</evidence>
<evidence type="ECO:0000313" key="2">
    <source>
        <dbReference type="EMBL" id="QOI17316.1"/>
    </source>
</evidence>
<dbReference type="KEGG" id="vg:80551307"/>
<feature type="transmembrane region" description="Helical" evidence="1">
    <location>
        <begin position="176"/>
        <end position="193"/>
    </location>
</feature>
<accession>A0A7L8Y977</accession>
<keyword evidence="1" id="KW-0472">Membrane</keyword>